<keyword evidence="8" id="KW-0675">Receptor</keyword>
<dbReference type="InterPro" id="IPR017452">
    <property type="entry name" value="GPCR_Rhodpsn_7TM"/>
</dbReference>
<name>F6Q1P3_ORNAN</name>
<keyword evidence="7" id="KW-1015">Disulfide bond</keyword>
<evidence type="ECO:0000256" key="11">
    <source>
        <dbReference type="ARBA" id="ARBA00076555"/>
    </source>
</evidence>
<evidence type="ECO:0000256" key="3">
    <source>
        <dbReference type="ARBA" id="ARBA00022692"/>
    </source>
</evidence>
<reference evidence="15" key="3">
    <citation type="submission" date="2025-09" db="UniProtKB">
        <authorList>
            <consortium name="Ensembl"/>
        </authorList>
    </citation>
    <scope>IDENTIFICATION</scope>
    <source>
        <strain evidence="15">Glennie</strain>
    </source>
</reference>
<sequence length="406" mass="45459">MNTSRPQFHFSGGYQPHDSHEWRRVIPALLAAICLLGFTGNLCVICTLLYGARKKKPSMIHSLILNLSAADLSLLLFSAPFRAAVYSRGAWNLSWFACKSADWFAHTCMVAKSLTTAVVARVCFLYARNPAKQGHLNQGTVWAVLLAIWGTAALLPLPEWFFTTFRHEAGVGVCVMDVPAPAQRFVYVFGKLYPLLAFGFPLLFSGFYFWKAYGQCRRRGTKTQNLRNQMRSRRLTVMLLSVTVTAAILWLPEWSAWLWVWNLREGSPAPPQGLIALCQVSMFAISAADPLIFLVMSEEFKEGFKSLWKWLTSKRALPVPGSPAAVQAGRPQVLPDAGPPPDSGLPNSEREKPECLPKEESVEKKENPVLPDVEQFWHERDSGPSAQDNDPIPWEHEEQETVGSEK</sequence>
<keyword evidence="5" id="KW-0297">G-protein coupled receptor</keyword>
<keyword evidence="10" id="KW-0807">Transducer</keyword>
<protein>
    <recommendedName>
        <fullName evidence="11">GPCR-2037</fullName>
    </recommendedName>
</protein>
<dbReference type="GO" id="GO:0007218">
    <property type="term" value="P:neuropeptide signaling pathway"/>
    <property type="evidence" value="ECO:0000318"/>
    <property type="project" value="GO_Central"/>
</dbReference>
<keyword evidence="4 13" id="KW-1133">Transmembrane helix</keyword>
<dbReference type="eggNOG" id="KOG3656">
    <property type="taxonomic scope" value="Eukaryota"/>
</dbReference>
<keyword evidence="6 13" id="KW-0472">Membrane</keyword>
<dbReference type="InParanoid" id="F6Q1P3"/>
<evidence type="ECO:0000256" key="10">
    <source>
        <dbReference type="ARBA" id="ARBA00023224"/>
    </source>
</evidence>
<evidence type="ECO:0000256" key="4">
    <source>
        <dbReference type="ARBA" id="ARBA00022989"/>
    </source>
</evidence>
<dbReference type="GO" id="GO:0010447">
    <property type="term" value="P:response to acidic pH"/>
    <property type="evidence" value="ECO:0007669"/>
    <property type="project" value="Ensembl"/>
</dbReference>
<dbReference type="PROSITE" id="PS50262">
    <property type="entry name" value="G_PROTEIN_RECEP_F1_2"/>
    <property type="match status" value="1"/>
</dbReference>
<dbReference type="GeneID" id="100089200"/>
<reference evidence="15 16" key="1">
    <citation type="journal article" date="2008" name="Nature">
        <title>Genome analysis of the platypus reveals unique signatures of evolution.</title>
        <authorList>
            <person name="Warren W.C."/>
            <person name="Hillier L.W."/>
            <person name="Marshall Graves J.A."/>
            <person name="Birney E."/>
            <person name="Ponting C.P."/>
            <person name="Grutzner F."/>
            <person name="Belov K."/>
            <person name="Miller W."/>
            <person name="Clarke L."/>
            <person name="Chinwalla A.T."/>
            <person name="Yang S.P."/>
            <person name="Heger A."/>
            <person name="Locke D.P."/>
            <person name="Miethke P."/>
            <person name="Waters P.D."/>
            <person name="Veyrunes F."/>
            <person name="Fulton L."/>
            <person name="Fulton B."/>
            <person name="Graves T."/>
            <person name="Wallis J."/>
            <person name="Puente X.S."/>
            <person name="Lopez-Otin C."/>
            <person name="Ordonez G.R."/>
            <person name="Eichler E.E."/>
            <person name="Chen L."/>
            <person name="Cheng Z."/>
            <person name="Deakin J.E."/>
            <person name="Alsop A."/>
            <person name="Thompson K."/>
            <person name="Kirby P."/>
            <person name="Papenfuss A.T."/>
            <person name="Wakefield M.J."/>
            <person name="Olender T."/>
            <person name="Lancet D."/>
            <person name="Huttley G.A."/>
            <person name="Smit A.F."/>
            <person name="Pask A."/>
            <person name="Temple-Smith P."/>
            <person name="Batzer M.A."/>
            <person name="Walker J.A."/>
            <person name="Konkel M.K."/>
            <person name="Harris R.S."/>
            <person name="Whittington C.M."/>
            <person name="Wong E.S."/>
            <person name="Gemmell N.J."/>
            <person name="Buschiazzo E."/>
            <person name="Vargas Jentzsch I.M."/>
            <person name="Merkel A."/>
            <person name="Schmitz J."/>
            <person name="Zemann A."/>
            <person name="Churakov G."/>
            <person name="Kriegs J.O."/>
            <person name="Brosius J."/>
            <person name="Murchison E.P."/>
            <person name="Sachidanandam R."/>
            <person name="Smith C."/>
            <person name="Hannon G.J."/>
            <person name="Tsend-Ayush E."/>
            <person name="McMillan D."/>
            <person name="Attenborough R."/>
            <person name="Rens W."/>
            <person name="Ferguson-Smith M."/>
            <person name="Lefevre C.M."/>
            <person name="Sharp J.A."/>
            <person name="Nicholas K.R."/>
            <person name="Ray D.A."/>
            <person name="Kube M."/>
            <person name="Reinhardt R."/>
            <person name="Pringle T.H."/>
            <person name="Taylor J."/>
            <person name="Jones R.C."/>
            <person name="Nixon B."/>
            <person name="Dacheux J.L."/>
            <person name="Niwa H."/>
            <person name="Sekita Y."/>
            <person name="Huang X."/>
            <person name="Stark A."/>
            <person name="Kheradpour P."/>
            <person name="Kellis M."/>
            <person name="Flicek P."/>
            <person name="Chen Y."/>
            <person name="Webber C."/>
            <person name="Hardison R."/>
            <person name="Nelson J."/>
            <person name="Hallsworth-Pepin K."/>
            <person name="Delehaunty K."/>
            <person name="Markovic C."/>
            <person name="Minx P."/>
            <person name="Feng Y."/>
            <person name="Kremitzki C."/>
            <person name="Mitreva M."/>
            <person name="Glasscock J."/>
            <person name="Wylie T."/>
            <person name="Wohldmann P."/>
            <person name="Thiru P."/>
            <person name="Nhan M.N."/>
            <person name="Pohl C.S."/>
            <person name="Smith S.M."/>
            <person name="Hou S."/>
            <person name="Nefedov M."/>
            <person name="de Jong P.J."/>
            <person name="Renfree M.B."/>
            <person name="Mardis E.R."/>
            <person name="Wilson R.K."/>
        </authorList>
    </citation>
    <scope>NUCLEOTIDE SEQUENCE [LARGE SCALE GENOMIC DNA]</scope>
    <source>
        <strain evidence="15 16">Glennie</strain>
    </source>
</reference>
<dbReference type="PRINTS" id="PR00237">
    <property type="entry name" value="GPCRRHODOPSN"/>
</dbReference>
<dbReference type="STRING" id="9258.ENSOANP00000010918"/>
<dbReference type="GO" id="GO:0042802">
    <property type="term" value="F:identical protein binding"/>
    <property type="evidence" value="ECO:0007669"/>
    <property type="project" value="Ensembl"/>
</dbReference>
<dbReference type="FunFam" id="1.20.1070.10:FF:000215">
    <property type="entry name" value="G protein-coupled receptor 151"/>
    <property type="match status" value="1"/>
</dbReference>
<dbReference type="Pfam" id="PF00001">
    <property type="entry name" value="7tm_1"/>
    <property type="match status" value="1"/>
</dbReference>
<feature type="transmembrane region" description="Helical" evidence="13">
    <location>
        <begin position="139"/>
        <end position="157"/>
    </location>
</feature>
<dbReference type="Bgee" id="ENSOANG00000006850">
    <property type="expression patterns" value="Expressed in brain"/>
</dbReference>
<dbReference type="InterPro" id="IPR000276">
    <property type="entry name" value="GPCR_Rhodpsn"/>
</dbReference>
<reference evidence="15" key="2">
    <citation type="submission" date="2025-08" db="UniProtKB">
        <authorList>
            <consortium name="Ensembl"/>
        </authorList>
    </citation>
    <scope>IDENTIFICATION</scope>
    <source>
        <strain evidence="15">Glennie</strain>
    </source>
</reference>
<evidence type="ECO:0000256" key="8">
    <source>
        <dbReference type="ARBA" id="ARBA00023170"/>
    </source>
</evidence>
<feature type="transmembrane region" description="Helical" evidence="13">
    <location>
        <begin position="25"/>
        <end position="51"/>
    </location>
</feature>
<dbReference type="PANTHER" id="PTHR45695">
    <property type="entry name" value="LEUCOKININ RECEPTOR-RELATED"/>
    <property type="match status" value="1"/>
</dbReference>
<evidence type="ECO:0000256" key="9">
    <source>
        <dbReference type="ARBA" id="ARBA00023180"/>
    </source>
</evidence>
<dbReference type="HOGENOM" id="CLU_053982_0_0_1"/>
<dbReference type="FunCoup" id="F6Q1P3">
    <property type="interactions" value="204"/>
</dbReference>
<comment type="subcellular location">
    <subcellularLocation>
        <location evidence="1">Cell membrane</location>
        <topology evidence="1">Multi-pass membrane protein</topology>
    </subcellularLocation>
</comment>
<dbReference type="CDD" id="cd15002">
    <property type="entry name" value="7tmA_GPR151"/>
    <property type="match status" value="1"/>
</dbReference>
<evidence type="ECO:0000256" key="2">
    <source>
        <dbReference type="ARBA" id="ARBA00022475"/>
    </source>
</evidence>
<dbReference type="Ensembl" id="ENSOANT00000010920.2">
    <property type="protein sequence ID" value="ENSOANP00000010918.2"/>
    <property type="gene ID" value="ENSOANG00000006850.2"/>
</dbReference>
<dbReference type="CTD" id="134391"/>
<feature type="transmembrane region" description="Helical" evidence="13">
    <location>
        <begin position="103"/>
        <end position="127"/>
    </location>
</feature>
<dbReference type="GO" id="GO:0005886">
    <property type="term" value="C:plasma membrane"/>
    <property type="evidence" value="ECO:0000318"/>
    <property type="project" value="GO_Central"/>
</dbReference>
<feature type="transmembrane region" description="Helical" evidence="13">
    <location>
        <begin position="234"/>
        <end position="252"/>
    </location>
</feature>
<dbReference type="Gene3D" id="1.20.1070.10">
    <property type="entry name" value="Rhodopsin 7-helix transmembrane proteins"/>
    <property type="match status" value="1"/>
</dbReference>
<feature type="transmembrane region" description="Helical" evidence="13">
    <location>
        <begin position="272"/>
        <end position="296"/>
    </location>
</feature>
<evidence type="ECO:0000256" key="13">
    <source>
        <dbReference type="SAM" id="Phobius"/>
    </source>
</evidence>
<dbReference type="PANTHER" id="PTHR45695:SF1">
    <property type="entry name" value="G-PROTEIN COUPLED RECEPTOR 151"/>
    <property type="match status" value="1"/>
</dbReference>
<evidence type="ECO:0000256" key="7">
    <source>
        <dbReference type="ARBA" id="ARBA00023157"/>
    </source>
</evidence>
<dbReference type="GO" id="GO:0008528">
    <property type="term" value="F:G protein-coupled peptide receptor activity"/>
    <property type="evidence" value="ECO:0000318"/>
    <property type="project" value="GO_Central"/>
</dbReference>
<feature type="compositionally biased region" description="Basic and acidic residues" evidence="12">
    <location>
        <begin position="348"/>
        <end position="367"/>
    </location>
</feature>
<dbReference type="SUPFAM" id="SSF81321">
    <property type="entry name" value="Family A G protein-coupled receptor-like"/>
    <property type="match status" value="1"/>
</dbReference>
<dbReference type="GeneTree" id="ENSGT01030000234518"/>
<dbReference type="OrthoDB" id="9009799at2759"/>
<organism evidence="15 16">
    <name type="scientific">Ornithorhynchus anatinus</name>
    <name type="common">Duckbill platypus</name>
    <dbReference type="NCBI Taxonomy" id="9258"/>
    <lineage>
        <taxon>Eukaryota</taxon>
        <taxon>Metazoa</taxon>
        <taxon>Chordata</taxon>
        <taxon>Craniata</taxon>
        <taxon>Vertebrata</taxon>
        <taxon>Euteleostomi</taxon>
        <taxon>Mammalia</taxon>
        <taxon>Monotremata</taxon>
        <taxon>Ornithorhynchidae</taxon>
        <taxon>Ornithorhynchus</taxon>
    </lineage>
</organism>
<feature type="region of interest" description="Disordered" evidence="12">
    <location>
        <begin position="320"/>
        <end position="406"/>
    </location>
</feature>
<evidence type="ECO:0000256" key="1">
    <source>
        <dbReference type="ARBA" id="ARBA00004651"/>
    </source>
</evidence>
<dbReference type="Proteomes" id="UP000002279">
    <property type="component" value="Chromosome X1"/>
</dbReference>
<proteinExistence type="predicted"/>
<dbReference type="OMA" id="CTIWSVL"/>
<gene>
    <name evidence="15" type="primary">GPR151</name>
</gene>
<dbReference type="RefSeq" id="XP_039766260.1">
    <property type="nucleotide sequence ID" value="XM_039910326.1"/>
</dbReference>
<keyword evidence="3 13" id="KW-0812">Transmembrane</keyword>
<evidence type="ECO:0000256" key="5">
    <source>
        <dbReference type="ARBA" id="ARBA00023040"/>
    </source>
</evidence>
<evidence type="ECO:0000259" key="14">
    <source>
        <dbReference type="PROSITE" id="PS50262"/>
    </source>
</evidence>
<evidence type="ECO:0000313" key="15">
    <source>
        <dbReference type="Ensembl" id="ENSOANP00000010918.2"/>
    </source>
</evidence>
<dbReference type="KEGG" id="oaa:100089200"/>
<feature type="transmembrane region" description="Helical" evidence="13">
    <location>
        <begin position="192"/>
        <end position="213"/>
    </location>
</feature>
<evidence type="ECO:0000256" key="12">
    <source>
        <dbReference type="SAM" id="MobiDB-lite"/>
    </source>
</evidence>
<feature type="transmembrane region" description="Helical" evidence="13">
    <location>
        <begin position="63"/>
        <end position="83"/>
    </location>
</feature>
<evidence type="ECO:0000256" key="6">
    <source>
        <dbReference type="ARBA" id="ARBA00023136"/>
    </source>
</evidence>
<evidence type="ECO:0000313" key="16">
    <source>
        <dbReference type="Proteomes" id="UP000002279"/>
    </source>
</evidence>
<keyword evidence="2" id="KW-1003">Cell membrane</keyword>
<keyword evidence="9" id="KW-0325">Glycoprotein</keyword>
<dbReference type="AlphaFoldDB" id="F6Q1P3"/>
<keyword evidence="16" id="KW-1185">Reference proteome</keyword>
<feature type="domain" description="G-protein coupled receptors family 1 profile" evidence="14">
    <location>
        <begin position="40"/>
        <end position="293"/>
    </location>
</feature>
<accession>F6Q1P3</accession>